<keyword evidence="2" id="KW-1185">Reference proteome</keyword>
<dbReference type="AlphaFoldDB" id="A0AAU9IR60"/>
<evidence type="ECO:0000313" key="2">
    <source>
        <dbReference type="Proteomes" id="UP001162131"/>
    </source>
</evidence>
<reference evidence="1" key="1">
    <citation type="submission" date="2021-09" db="EMBL/GenBank/DDBJ databases">
        <authorList>
            <consortium name="AG Swart"/>
            <person name="Singh M."/>
            <person name="Singh A."/>
            <person name="Seah K."/>
            <person name="Emmerich C."/>
        </authorList>
    </citation>
    <scope>NUCLEOTIDE SEQUENCE</scope>
    <source>
        <strain evidence="1">ATCC30299</strain>
    </source>
</reference>
<dbReference type="SUPFAM" id="SSF141571">
    <property type="entry name" value="Pentapeptide repeat-like"/>
    <property type="match status" value="1"/>
</dbReference>
<dbReference type="SUPFAM" id="SSF50998">
    <property type="entry name" value="Quinoprotein alcohol dehydrogenase-like"/>
    <property type="match status" value="1"/>
</dbReference>
<dbReference type="InterPro" id="IPR001646">
    <property type="entry name" value="5peptide_repeat"/>
</dbReference>
<evidence type="ECO:0000313" key="1">
    <source>
        <dbReference type="EMBL" id="CAG9316216.1"/>
    </source>
</evidence>
<accession>A0AAU9IR60</accession>
<dbReference type="InterPro" id="IPR011047">
    <property type="entry name" value="Quinoprotein_ADH-like_sf"/>
</dbReference>
<dbReference type="Pfam" id="PF00805">
    <property type="entry name" value="Pentapeptide"/>
    <property type="match status" value="1"/>
</dbReference>
<dbReference type="Gene3D" id="2.130.10.10">
    <property type="entry name" value="YVTN repeat-like/Quinoprotein amine dehydrogenase"/>
    <property type="match status" value="2"/>
</dbReference>
<sequence>MSIKKNDYTANSSFFPNHTALIKEKYEDLINHINSIDFSIQILVKLNSTIEFANQLIERNQNGICLFSQNQSCASKKLILNFYKNKNSSIVSQAKLDLDVANFFRTKLSLWIQDYDLLKMSFLNKVKLLQNDTFCSNLKQILTNEDKEMLYQIALLSRKLDDIEIAASNAISILNLSGHNFHNKDLHGIKIPGANLSRSYLYNTNFEGSNLTGVDFDFSVIEHSNFKNCNLKNCEFGLKFMVKTLLEPWMFSPSKNFLMCRSRYCDQRRLEIWHVEKQQRIINLSFGGWAIFSPFDNYFGYTTSKDGLIIQNLNTSEIIEILDSNEFTFSKDEKYIAYSSENDIWIFSLKEKTRDLFLKSAGIDQKIILWSPCSKFSLLHRGETVELWDLTSKSFIKTKEHIDGHVFSWNSRYLVSYSCNFYPKNSIISIDVLSDGLSYDIEIKNDHIESLEFSKTVEKLLLISLSNSCMLWNAETFESIYQIPSFIYLMKCEFLKSSNHIICHTHREAIILNILNQKSTGFFGFKGHVIYNQYSVTQKHTKFFFHDILKHTERLEDHINLNALSACYSTCGKYIAIVYDTGKVMRWETASYYAVKILPASLHEIKEILLFSGHILWAKSQNGFFLWDYEENTNIKYWNENFKFFAFSSCGNYFSLGHNQEFQIIKVSNFKTKCIINPSLDSSCIISSFFIDKNRFAYSKDNGQIDIISLETLRILKTLNLECNNIKLLEFSPTKNLLASSLKNNIAVWSFKEENVFLENSIFLTSSEALIKFSPCGLYISILKNKSWSFLVYDSSLQKLIFKCPRQKEKIALALWHPYLIKVISIGESGGKVWNFQNIALKSKSRKRKNLNLCREWCVLKNELFIKDCDFEGAVLSRENLSTIKNFG</sequence>
<name>A0AAU9IR60_9CILI</name>
<protein>
    <recommendedName>
        <fullName evidence="3">Pentapeptide repeat-containing protein</fullName>
    </recommendedName>
</protein>
<dbReference type="Proteomes" id="UP001162131">
    <property type="component" value="Unassembled WGS sequence"/>
</dbReference>
<comment type="caution">
    <text evidence="1">The sequence shown here is derived from an EMBL/GenBank/DDBJ whole genome shotgun (WGS) entry which is preliminary data.</text>
</comment>
<organism evidence="1 2">
    <name type="scientific">Blepharisma stoltei</name>
    <dbReference type="NCBI Taxonomy" id="1481888"/>
    <lineage>
        <taxon>Eukaryota</taxon>
        <taxon>Sar</taxon>
        <taxon>Alveolata</taxon>
        <taxon>Ciliophora</taxon>
        <taxon>Postciliodesmatophora</taxon>
        <taxon>Heterotrichea</taxon>
        <taxon>Heterotrichida</taxon>
        <taxon>Blepharismidae</taxon>
        <taxon>Blepharisma</taxon>
    </lineage>
</organism>
<dbReference type="InterPro" id="IPR015943">
    <property type="entry name" value="WD40/YVTN_repeat-like_dom_sf"/>
</dbReference>
<dbReference type="Gene3D" id="2.160.20.80">
    <property type="entry name" value="E3 ubiquitin-protein ligase SopA"/>
    <property type="match status" value="1"/>
</dbReference>
<evidence type="ECO:0008006" key="3">
    <source>
        <dbReference type="Google" id="ProtNLM"/>
    </source>
</evidence>
<gene>
    <name evidence="1" type="ORF">BSTOLATCC_MIC15652</name>
</gene>
<dbReference type="EMBL" id="CAJZBQ010000015">
    <property type="protein sequence ID" value="CAG9316216.1"/>
    <property type="molecule type" value="Genomic_DNA"/>
</dbReference>
<proteinExistence type="predicted"/>